<keyword evidence="2" id="KW-0007">Acetylation</keyword>
<dbReference type="GeneID" id="20246697"/>
<evidence type="ECO:0000259" key="6">
    <source>
        <dbReference type="Pfam" id="PF13460"/>
    </source>
</evidence>
<reference evidence="7 8" key="1">
    <citation type="journal article" date="2013" name="Nature">
        <title>Insights into bilaterian evolution from three spiralian genomes.</title>
        <authorList>
            <person name="Simakov O."/>
            <person name="Marletaz F."/>
            <person name="Cho S.J."/>
            <person name="Edsinger-Gonzales E."/>
            <person name="Havlak P."/>
            <person name="Hellsten U."/>
            <person name="Kuo D.H."/>
            <person name="Larsson T."/>
            <person name="Lv J."/>
            <person name="Arendt D."/>
            <person name="Savage R."/>
            <person name="Osoegawa K."/>
            <person name="de Jong P."/>
            <person name="Grimwood J."/>
            <person name="Chapman J.A."/>
            <person name="Shapiro H."/>
            <person name="Aerts A."/>
            <person name="Otillar R.P."/>
            <person name="Terry A.Y."/>
            <person name="Boore J.L."/>
            <person name="Grigoriev I.V."/>
            <person name="Lindberg D.R."/>
            <person name="Seaver E.C."/>
            <person name="Weisblat D.A."/>
            <person name="Putnam N.H."/>
            <person name="Rokhsar D.S."/>
        </authorList>
    </citation>
    <scope>NUCLEOTIDE SEQUENCE [LARGE SCALE GENOMIC DNA]</scope>
</reference>
<dbReference type="KEGG" id="lgi:LOTGIDRAFT_217236"/>
<dbReference type="GO" id="GO:0051170">
    <property type="term" value="P:import into nucleus"/>
    <property type="evidence" value="ECO:0007669"/>
    <property type="project" value="TreeGrafter"/>
</dbReference>
<dbReference type="RefSeq" id="XP_009057414.1">
    <property type="nucleotide sequence ID" value="XM_009059166.1"/>
</dbReference>
<protein>
    <recommendedName>
        <fullName evidence="5">Protein HTATIP2</fullName>
    </recommendedName>
</protein>
<dbReference type="EMBL" id="KB202199">
    <property type="protein sequence ID" value="ESO91740.1"/>
    <property type="molecule type" value="Genomic_DNA"/>
</dbReference>
<dbReference type="InterPro" id="IPR036291">
    <property type="entry name" value="NAD(P)-bd_dom_sf"/>
</dbReference>
<keyword evidence="3" id="KW-1015">Disulfide bond</keyword>
<evidence type="ECO:0000256" key="4">
    <source>
        <dbReference type="ARBA" id="ARBA00093483"/>
    </source>
</evidence>
<dbReference type="PANTHER" id="PTHR14097">
    <property type="entry name" value="OXIDOREDUCTASE HTATIP2"/>
    <property type="match status" value="1"/>
</dbReference>
<dbReference type="GO" id="GO:0005737">
    <property type="term" value="C:cytoplasm"/>
    <property type="evidence" value="ECO:0007669"/>
    <property type="project" value="TreeGrafter"/>
</dbReference>
<dbReference type="STRING" id="225164.V4A9I5"/>
<evidence type="ECO:0000256" key="1">
    <source>
        <dbReference type="ARBA" id="ARBA00022857"/>
    </source>
</evidence>
<evidence type="ECO:0000256" key="2">
    <source>
        <dbReference type="ARBA" id="ARBA00022990"/>
    </source>
</evidence>
<feature type="domain" description="NAD(P)-binding" evidence="6">
    <location>
        <begin position="25"/>
        <end position="158"/>
    </location>
</feature>
<dbReference type="Proteomes" id="UP000030746">
    <property type="component" value="Unassembled WGS sequence"/>
</dbReference>
<dbReference type="CTD" id="20246697"/>
<evidence type="ECO:0000256" key="3">
    <source>
        <dbReference type="ARBA" id="ARBA00023157"/>
    </source>
</evidence>
<dbReference type="OrthoDB" id="430436at2759"/>
<sequence length="242" mass="26905">MASNYEDNVAEFKERKHKAFVVGYTGESGKELVKQIQAADIFEKVVLIGRREVPPENISGVDYEQKVVDFDNLEQHAEVFNDCDIGFCCLGTTKAKSGAAGFLKVDYDYILSVGQIAKSKGCKHFSLVSSQGADKESSMFYLKTKGQVEEALKNHQFQRLSVYRPGVLMCNRQESRPGEAIARLFLKPVAALFPTAITTPVETLAKAMINNVMMKSEKTYEIYENKAIHELAKVGKDKGGCK</sequence>
<comment type="subunit">
    <text evidence="4">Monomer. Forms homodimers during oxidative stress. Interacts (via N-terminus) with elongation factor EEF1A1 (via middle-region); the interaction is direct and competes with EEF1A1 binding to guanyl-nucleotide exchange factor EEF1B2, thereby inhibiting GDP for GTP exchange and reactivation of EEF1A1. Interacts with nuclear transport receptors XPO4, IPO5/RANBP5, IPO7, IPO9 and KPNB1 as well as GCN1L1/GCN1 and LRPPRC probably through their HEAT repeats. Binds NCOA5/CIA.</text>
</comment>
<dbReference type="GO" id="GO:0003824">
    <property type="term" value="F:catalytic activity"/>
    <property type="evidence" value="ECO:0007669"/>
    <property type="project" value="UniProtKB-ARBA"/>
</dbReference>
<gene>
    <name evidence="7" type="ORF">LOTGIDRAFT_217236</name>
</gene>
<keyword evidence="8" id="KW-1185">Reference proteome</keyword>
<dbReference type="CDD" id="cd05250">
    <property type="entry name" value="CC3_like_SDR_a"/>
    <property type="match status" value="1"/>
</dbReference>
<dbReference type="SUPFAM" id="SSF51735">
    <property type="entry name" value="NAD(P)-binding Rossmann-fold domains"/>
    <property type="match status" value="1"/>
</dbReference>
<organism evidence="7 8">
    <name type="scientific">Lottia gigantea</name>
    <name type="common">Giant owl limpet</name>
    <dbReference type="NCBI Taxonomy" id="225164"/>
    <lineage>
        <taxon>Eukaryota</taxon>
        <taxon>Metazoa</taxon>
        <taxon>Spiralia</taxon>
        <taxon>Lophotrochozoa</taxon>
        <taxon>Mollusca</taxon>
        <taxon>Gastropoda</taxon>
        <taxon>Patellogastropoda</taxon>
        <taxon>Lottioidea</taxon>
        <taxon>Lottiidae</taxon>
        <taxon>Lottia</taxon>
    </lineage>
</organism>
<dbReference type="Pfam" id="PF13460">
    <property type="entry name" value="NAD_binding_10"/>
    <property type="match status" value="1"/>
</dbReference>
<dbReference type="Gene3D" id="3.40.50.720">
    <property type="entry name" value="NAD(P)-binding Rossmann-like Domain"/>
    <property type="match status" value="1"/>
</dbReference>
<proteinExistence type="predicted"/>
<evidence type="ECO:0000256" key="5">
    <source>
        <dbReference type="ARBA" id="ARBA00093604"/>
    </source>
</evidence>
<dbReference type="OMA" id="DWPQLTI"/>
<name>V4A9I5_LOTGI</name>
<dbReference type="HOGENOM" id="CLU_071330_2_2_1"/>
<dbReference type="AlphaFoldDB" id="V4A9I5"/>
<evidence type="ECO:0000313" key="7">
    <source>
        <dbReference type="EMBL" id="ESO91740.1"/>
    </source>
</evidence>
<dbReference type="PANTHER" id="PTHR14097:SF7">
    <property type="entry name" value="OXIDOREDUCTASE HTATIP2"/>
    <property type="match status" value="1"/>
</dbReference>
<dbReference type="FunFam" id="3.40.50.720:FF:000271">
    <property type="entry name" value="oxidoreductase HTATIP2 isoform X1"/>
    <property type="match status" value="1"/>
</dbReference>
<evidence type="ECO:0000313" key="8">
    <source>
        <dbReference type="Proteomes" id="UP000030746"/>
    </source>
</evidence>
<dbReference type="InterPro" id="IPR016040">
    <property type="entry name" value="NAD(P)-bd_dom"/>
</dbReference>
<accession>V4A9I5</accession>
<keyword evidence="1" id="KW-0521">NADP</keyword>